<gene>
    <name evidence="7" type="ORF">SAMN05216464_11326</name>
</gene>
<dbReference type="Gene3D" id="1.10.10.10">
    <property type="entry name" value="Winged helix-like DNA-binding domain superfamily/Winged helix DNA-binding domain"/>
    <property type="match status" value="1"/>
</dbReference>
<dbReference type="InterPro" id="IPR014327">
    <property type="entry name" value="RNA_pol_sigma70_bacteroid"/>
</dbReference>
<dbReference type="InterPro" id="IPR036388">
    <property type="entry name" value="WH-like_DNA-bd_sf"/>
</dbReference>
<proteinExistence type="inferred from homology"/>
<evidence type="ECO:0000256" key="3">
    <source>
        <dbReference type="ARBA" id="ARBA00023082"/>
    </source>
</evidence>
<sequence length="223" mass="26066">MASIVDLQTIINTYLILAFKLIKFTLGDLYTVMILRQNVQTDEELLLLLSGDSEKAFDELYNRYWKKLFVVAMQTLKDQEQAEEIVHDVFLKLWSLRTTLKVEKSLSLYLAAAVKYHVLNHLAKQKRRAVLWEKKPQPVQEAEETTADWLREKELMLELKYAVSALPDKCRIVYTMSREQGLTTKQISAELDIPLNTVESQLSRSLKLLRHHFRGKLGMFLFF</sequence>
<dbReference type="Proteomes" id="UP000199072">
    <property type="component" value="Unassembled WGS sequence"/>
</dbReference>
<evidence type="ECO:0000313" key="8">
    <source>
        <dbReference type="Proteomes" id="UP000199072"/>
    </source>
</evidence>
<dbReference type="InterPro" id="IPR013325">
    <property type="entry name" value="RNA_pol_sigma_r2"/>
</dbReference>
<feature type="domain" description="RNA polymerase sigma factor 70 region 4 type 2" evidence="6">
    <location>
        <begin position="158"/>
        <end position="209"/>
    </location>
</feature>
<feature type="domain" description="RNA polymerase sigma-70 region 2" evidence="5">
    <location>
        <begin position="60"/>
        <end position="128"/>
    </location>
</feature>
<evidence type="ECO:0000259" key="6">
    <source>
        <dbReference type="Pfam" id="PF08281"/>
    </source>
</evidence>
<keyword evidence="8" id="KW-1185">Reference proteome</keyword>
<protein>
    <submittedName>
        <fullName evidence="7">RNA polymerase sigma-70 factor, ECF subfamily</fullName>
    </submittedName>
</protein>
<organism evidence="7 8">
    <name type="scientific">Mucilaginibacter pineti</name>
    <dbReference type="NCBI Taxonomy" id="1391627"/>
    <lineage>
        <taxon>Bacteria</taxon>
        <taxon>Pseudomonadati</taxon>
        <taxon>Bacteroidota</taxon>
        <taxon>Sphingobacteriia</taxon>
        <taxon>Sphingobacteriales</taxon>
        <taxon>Sphingobacteriaceae</taxon>
        <taxon>Mucilaginibacter</taxon>
    </lineage>
</organism>
<evidence type="ECO:0000256" key="4">
    <source>
        <dbReference type="ARBA" id="ARBA00023163"/>
    </source>
</evidence>
<dbReference type="InterPro" id="IPR014284">
    <property type="entry name" value="RNA_pol_sigma-70_dom"/>
</dbReference>
<name>A0A1G7IGT4_9SPHI</name>
<dbReference type="InterPro" id="IPR013324">
    <property type="entry name" value="RNA_pol_sigma_r3/r4-like"/>
</dbReference>
<accession>A0A1G7IGT4</accession>
<comment type="similarity">
    <text evidence="1">Belongs to the sigma-70 factor family. ECF subfamily.</text>
</comment>
<dbReference type="InterPro" id="IPR039425">
    <property type="entry name" value="RNA_pol_sigma-70-like"/>
</dbReference>
<dbReference type="Pfam" id="PF04542">
    <property type="entry name" value="Sigma70_r2"/>
    <property type="match status" value="1"/>
</dbReference>
<dbReference type="OrthoDB" id="659855at2"/>
<dbReference type="NCBIfam" id="TIGR02985">
    <property type="entry name" value="Sig70_bacteroi1"/>
    <property type="match status" value="1"/>
</dbReference>
<dbReference type="SUPFAM" id="SSF88659">
    <property type="entry name" value="Sigma3 and sigma4 domains of RNA polymerase sigma factors"/>
    <property type="match status" value="1"/>
</dbReference>
<evidence type="ECO:0000313" key="7">
    <source>
        <dbReference type="EMBL" id="SDF11917.1"/>
    </source>
</evidence>
<evidence type="ECO:0000256" key="1">
    <source>
        <dbReference type="ARBA" id="ARBA00010641"/>
    </source>
</evidence>
<evidence type="ECO:0000259" key="5">
    <source>
        <dbReference type="Pfam" id="PF04542"/>
    </source>
</evidence>
<keyword evidence="3" id="KW-0731">Sigma factor</keyword>
<keyword evidence="2" id="KW-0805">Transcription regulation</keyword>
<dbReference type="NCBIfam" id="TIGR02937">
    <property type="entry name" value="sigma70-ECF"/>
    <property type="match status" value="1"/>
</dbReference>
<evidence type="ECO:0000256" key="2">
    <source>
        <dbReference type="ARBA" id="ARBA00023015"/>
    </source>
</evidence>
<dbReference type="GO" id="GO:0016987">
    <property type="term" value="F:sigma factor activity"/>
    <property type="evidence" value="ECO:0007669"/>
    <property type="project" value="UniProtKB-KW"/>
</dbReference>
<dbReference type="Gene3D" id="1.10.1740.10">
    <property type="match status" value="1"/>
</dbReference>
<dbReference type="Pfam" id="PF08281">
    <property type="entry name" value="Sigma70_r4_2"/>
    <property type="match status" value="1"/>
</dbReference>
<keyword evidence="4" id="KW-0804">Transcription</keyword>
<dbReference type="InterPro" id="IPR007627">
    <property type="entry name" value="RNA_pol_sigma70_r2"/>
</dbReference>
<dbReference type="PANTHER" id="PTHR43133">
    <property type="entry name" value="RNA POLYMERASE ECF-TYPE SIGMA FACTO"/>
    <property type="match status" value="1"/>
</dbReference>
<dbReference type="SUPFAM" id="SSF88946">
    <property type="entry name" value="Sigma2 domain of RNA polymerase sigma factors"/>
    <property type="match status" value="1"/>
</dbReference>
<dbReference type="AlphaFoldDB" id="A0A1G7IGT4"/>
<dbReference type="STRING" id="1391627.SAMN05216464_11326"/>
<reference evidence="7 8" key="1">
    <citation type="submission" date="2016-10" db="EMBL/GenBank/DDBJ databases">
        <authorList>
            <person name="de Groot N.N."/>
        </authorList>
    </citation>
    <scope>NUCLEOTIDE SEQUENCE [LARGE SCALE GENOMIC DNA]</scope>
    <source>
        <strain evidence="7 8">47C3B</strain>
    </source>
</reference>
<dbReference type="InterPro" id="IPR013249">
    <property type="entry name" value="RNA_pol_sigma70_r4_t2"/>
</dbReference>
<dbReference type="PANTHER" id="PTHR43133:SF46">
    <property type="entry name" value="RNA POLYMERASE SIGMA-70 FACTOR ECF SUBFAMILY"/>
    <property type="match status" value="1"/>
</dbReference>
<dbReference type="GO" id="GO:0006352">
    <property type="term" value="P:DNA-templated transcription initiation"/>
    <property type="evidence" value="ECO:0007669"/>
    <property type="project" value="InterPro"/>
</dbReference>
<dbReference type="RefSeq" id="WP_091153093.1">
    <property type="nucleotide sequence ID" value="NZ_FNAI01000013.1"/>
</dbReference>
<dbReference type="EMBL" id="FNAI01000013">
    <property type="protein sequence ID" value="SDF11917.1"/>
    <property type="molecule type" value="Genomic_DNA"/>
</dbReference>
<dbReference type="GO" id="GO:0003677">
    <property type="term" value="F:DNA binding"/>
    <property type="evidence" value="ECO:0007669"/>
    <property type="project" value="InterPro"/>
</dbReference>